<organism evidence="2">
    <name type="scientific">mine drainage metagenome</name>
    <dbReference type="NCBI Taxonomy" id="410659"/>
    <lineage>
        <taxon>unclassified sequences</taxon>
        <taxon>metagenomes</taxon>
        <taxon>ecological metagenomes</taxon>
    </lineage>
</organism>
<keyword evidence="1" id="KW-1133">Transmembrane helix</keyword>
<sequence>MAGFGVPMSPNQIPVVLFIFSSSLVLGMATGIPGTLGVTDAALISQLQYFYSGVIGLGLASAITIVFRIATVWFVQLFGFVAFLYTLRYWKG</sequence>
<evidence type="ECO:0000256" key="1">
    <source>
        <dbReference type="SAM" id="Phobius"/>
    </source>
</evidence>
<reference evidence="2" key="1">
    <citation type="submission" date="2013-08" db="EMBL/GenBank/DDBJ databases">
        <authorList>
            <person name="Mendez C."/>
            <person name="Richter M."/>
            <person name="Ferrer M."/>
            <person name="Sanchez J."/>
        </authorList>
    </citation>
    <scope>NUCLEOTIDE SEQUENCE</scope>
</reference>
<keyword evidence="1" id="KW-0472">Membrane</keyword>
<proteinExistence type="predicted"/>
<comment type="caution">
    <text evidence="2">The sequence shown here is derived from an EMBL/GenBank/DDBJ whole genome shotgun (WGS) entry which is preliminary data.</text>
</comment>
<gene>
    <name evidence="2" type="ORF">B1B_13560</name>
</gene>
<reference evidence="2" key="2">
    <citation type="journal article" date="2014" name="ISME J.">
        <title>Microbial stratification in low pH oxic and suboxic macroscopic growths along an acid mine drainage.</title>
        <authorList>
            <person name="Mendez-Garcia C."/>
            <person name="Mesa V."/>
            <person name="Sprenger R.R."/>
            <person name="Richter M."/>
            <person name="Diez M.S."/>
            <person name="Solano J."/>
            <person name="Bargiela R."/>
            <person name="Golyshina O.V."/>
            <person name="Manteca A."/>
            <person name="Ramos J.L."/>
            <person name="Gallego J.R."/>
            <person name="Llorente I."/>
            <person name="Martins Dos Santos V.A."/>
            <person name="Jensen O.N."/>
            <person name="Pelaez A.I."/>
            <person name="Sanchez J."/>
            <person name="Ferrer M."/>
        </authorList>
    </citation>
    <scope>NUCLEOTIDE SEQUENCE</scope>
</reference>
<accession>T0ZIQ3</accession>
<feature type="transmembrane region" description="Helical" evidence="1">
    <location>
        <begin position="49"/>
        <end position="67"/>
    </location>
</feature>
<feature type="transmembrane region" description="Helical" evidence="1">
    <location>
        <begin position="73"/>
        <end position="90"/>
    </location>
</feature>
<protein>
    <submittedName>
        <fullName evidence="2">Uncharacterized protein</fullName>
    </submittedName>
</protein>
<dbReference type="AlphaFoldDB" id="T0ZIQ3"/>
<keyword evidence="1" id="KW-0812">Transmembrane</keyword>
<dbReference type="EMBL" id="AUZY01008929">
    <property type="protein sequence ID" value="EQD44332.1"/>
    <property type="molecule type" value="Genomic_DNA"/>
</dbReference>
<evidence type="ECO:0000313" key="2">
    <source>
        <dbReference type="EMBL" id="EQD44332.1"/>
    </source>
</evidence>
<feature type="transmembrane region" description="Helical" evidence="1">
    <location>
        <begin position="15"/>
        <end position="37"/>
    </location>
</feature>
<name>T0ZIQ3_9ZZZZ</name>